<dbReference type="SUPFAM" id="SSF53254">
    <property type="entry name" value="Phosphoglycerate mutase-like"/>
    <property type="match status" value="1"/>
</dbReference>
<evidence type="ECO:0000313" key="2">
    <source>
        <dbReference type="Proteomes" id="UP000829364"/>
    </source>
</evidence>
<protein>
    <recommendedName>
        <fullName evidence="3">Phosphoglycerate mutase family protein</fullName>
    </recommendedName>
</protein>
<gene>
    <name evidence="1" type="ORF">JDV02_004634</name>
</gene>
<organism evidence="1 2">
    <name type="scientific">Purpureocillium takamizusanense</name>
    <dbReference type="NCBI Taxonomy" id="2060973"/>
    <lineage>
        <taxon>Eukaryota</taxon>
        <taxon>Fungi</taxon>
        <taxon>Dikarya</taxon>
        <taxon>Ascomycota</taxon>
        <taxon>Pezizomycotina</taxon>
        <taxon>Sordariomycetes</taxon>
        <taxon>Hypocreomycetidae</taxon>
        <taxon>Hypocreales</taxon>
        <taxon>Ophiocordycipitaceae</taxon>
        <taxon>Purpureocillium</taxon>
    </lineage>
</organism>
<dbReference type="PANTHER" id="PTHR48100:SF54">
    <property type="entry name" value="PHOSPHATASE SPAC5H10.03-RELATED"/>
    <property type="match status" value="1"/>
</dbReference>
<dbReference type="EMBL" id="CP086356">
    <property type="protein sequence ID" value="UNI18361.1"/>
    <property type="molecule type" value="Genomic_DNA"/>
</dbReference>
<dbReference type="GO" id="GO:0005737">
    <property type="term" value="C:cytoplasm"/>
    <property type="evidence" value="ECO:0007669"/>
    <property type="project" value="TreeGrafter"/>
</dbReference>
<evidence type="ECO:0008006" key="3">
    <source>
        <dbReference type="Google" id="ProtNLM"/>
    </source>
</evidence>
<dbReference type="KEGG" id="ptkz:JDV02_004634"/>
<dbReference type="InterPro" id="IPR050275">
    <property type="entry name" value="PGM_Phosphatase"/>
</dbReference>
<accession>A0A9Q8QGD1</accession>
<reference evidence="1" key="1">
    <citation type="submission" date="2021-11" db="EMBL/GenBank/DDBJ databases">
        <title>Purpureocillium_takamizusanense_genome.</title>
        <authorList>
            <person name="Nguyen N.-H."/>
        </authorList>
    </citation>
    <scope>NUCLEOTIDE SEQUENCE</scope>
    <source>
        <strain evidence="1">PT3</strain>
    </source>
</reference>
<dbReference type="GeneID" id="72066586"/>
<dbReference type="Proteomes" id="UP000829364">
    <property type="component" value="Chromosome 3"/>
</dbReference>
<sequence>MSPPGDLAFLFILRPRDLRDRCDRLCSLARPPAMPPTIHLVRHAQGVHNLSIENESIHDPDLTPLGESQCAALRASFPRQRITRLVASPLRRTVNTCLLSFGEPGLLPVVALDSLQEVSDQACDTGSSKEALAAEFGDSLDLSRVSDAWIDKADGPFEPTLEKLSARGLEARRALREIATAAAGDQDVHIVAVSHGGILHFITDDWQGIPEGKATGWANCEARSYQFADPTGQDDDAALVETEESRRRCTSKELTSVEKRQMRAVMQQRMMPFLKIKA</sequence>
<dbReference type="Gene3D" id="3.40.50.1240">
    <property type="entry name" value="Phosphoglycerate mutase-like"/>
    <property type="match status" value="1"/>
</dbReference>
<proteinExistence type="predicted"/>
<dbReference type="AlphaFoldDB" id="A0A9Q8QGD1"/>
<dbReference type="CDD" id="cd07067">
    <property type="entry name" value="HP_PGM_like"/>
    <property type="match status" value="1"/>
</dbReference>
<dbReference type="GO" id="GO:0016791">
    <property type="term" value="F:phosphatase activity"/>
    <property type="evidence" value="ECO:0007669"/>
    <property type="project" value="TreeGrafter"/>
</dbReference>
<name>A0A9Q8QGD1_9HYPO</name>
<evidence type="ECO:0000313" key="1">
    <source>
        <dbReference type="EMBL" id="UNI18361.1"/>
    </source>
</evidence>
<keyword evidence="2" id="KW-1185">Reference proteome</keyword>
<dbReference type="SMART" id="SM00855">
    <property type="entry name" value="PGAM"/>
    <property type="match status" value="1"/>
</dbReference>
<dbReference type="InterPro" id="IPR013078">
    <property type="entry name" value="His_Pase_superF_clade-1"/>
</dbReference>
<dbReference type="PANTHER" id="PTHR48100">
    <property type="entry name" value="BROAD-SPECIFICITY PHOSPHATASE YOR283W-RELATED"/>
    <property type="match status" value="1"/>
</dbReference>
<dbReference type="InterPro" id="IPR029033">
    <property type="entry name" value="His_PPase_superfam"/>
</dbReference>
<dbReference type="Pfam" id="PF00300">
    <property type="entry name" value="His_Phos_1"/>
    <property type="match status" value="1"/>
</dbReference>
<dbReference type="OrthoDB" id="496981at2759"/>
<dbReference type="RefSeq" id="XP_047841842.1">
    <property type="nucleotide sequence ID" value="XM_047985865.1"/>
</dbReference>